<reference evidence="2" key="1">
    <citation type="submission" date="2021-01" db="UniProtKB">
        <authorList>
            <consortium name="EnsemblPlants"/>
        </authorList>
    </citation>
    <scope>IDENTIFICATION</scope>
</reference>
<keyword evidence="3" id="KW-1185">Reference proteome</keyword>
<sequence length="62" mass="6360">MTSLKVQKPAVGTSLFGKKEPAIKITDAAASKGSKSAPKKPASKPSVPKKKAEKAAKPASKK</sequence>
<dbReference type="AlphaFoldDB" id="A0A7N0UFI3"/>
<protein>
    <submittedName>
        <fullName evidence="2">Uncharacterized protein</fullName>
    </submittedName>
</protein>
<accession>A0A7N0UFI3</accession>
<evidence type="ECO:0000313" key="2">
    <source>
        <dbReference type="EnsemblPlants" id="Kaladp0062s0057.1.v1.1"/>
    </source>
</evidence>
<dbReference type="Proteomes" id="UP000594263">
    <property type="component" value="Unplaced"/>
</dbReference>
<name>A0A7N0UFI3_KALFE</name>
<feature type="compositionally biased region" description="Basic residues" evidence="1">
    <location>
        <begin position="37"/>
        <end position="52"/>
    </location>
</feature>
<organism evidence="2 3">
    <name type="scientific">Kalanchoe fedtschenkoi</name>
    <name type="common">Lavender scallops</name>
    <name type="synonym">South American air plant</name>
    <dbReference type="NCBI Taxonomy" id="63787"/>
    <lineage>
        <taxon>Eukaryota</taxon>
        <taxon>Viridiplantae</taxon>
        <taxon>Streptophyta</taxon>
        <taxon>Embryophyta</taxon>
        <taxon>Tracheophyta</taxon>
        <taxon>Spermatophyta</taxon>
        <taxon>Magnoliopsida</taxon>
        <taxon>eudicotyledons</taxon>
        <taxon>Gunneridae</taxon>
        <taxon>Pentapetalae</taxon>
        <taxon>Saxifragales</taxon>
        <taxon>Crassulaceae</taxon>
        <taxon>Kalanchoe</taxon>
    </lineage>
</organism>
<evidence type="ECO:0000256" key="1">
    <source>
        <dbReference type="SAM" id="MobiDB-lite"/>
    </source>
</evidence>
<dbReference type="Gramene" id="Kaladp0062s0057.1.v1.1">
    <property type="protein sequence ID" value="Kaladp0062s0057.1.v1.1"/>
    <property type="gene ID" value="Kaladp0062s0057.v1.1"/>
</dbReference>
<proteinExistence type="predicted"/>
<evidence type="ECO:0000313" key="3">
    <source>
        <dbReference type="Proteomes" id="UP000594263"/>
    </source>
</evidence>
<feature type="region of interest" description="Disordered" evidence="1">
    <location>
        <begin position="1"/>
        <end position="62"/>
    </location>
</feature>
<dbReference type="EnsemblPlants" id="Kaladp0062s0057.1.v1.1">
    <property type="protein sequence ID" value="Kaladp0062s0057.1.v1.1"/>
    <property type="gene ID" value="Kaladp0062s0057.v1.1"/>
</dbReference>